<sequence>MKTEVSCGFITFTIKNGQPFYLILKHPTHWSFPKGHVEEGENLLQAATRELREETGIEKFRLIDGFNEKISYYFTRSGETVCKEVTYFLAEVPPNTYIKLSGEHKAYKWSSYRETLKALYFDNIKEVLRKAHRVITKIYGL</sequence>
<feature type="domain" description="Nudix hydrolase" evidence="7">
    <location>
        <begin position="1"/>
        <end position="133"/>
    </location>
</feature>
<dbReference type="PROSITE" id="PS00893">
    <property type="entry name" value="NUDIX_BOX"/>
    <property type="match status" value="1"/>
</dbReference>
<dbReference type="PANTHER" id="PTHR21340:SF0">
    <property type="entry name" value="BIS(5'-NUCLEOSYL)-TETRAPHOSPHATASE [ASYMMETRICAL]"/>
    <property type="match status" value="1"/>
</dbReference>
<comment type="caution">
    <text evidence="8">The sequence shown here is derived from an EMBL/GenBank/DDBJ whole genome shotgun (WGS) entry which is preliminary data.</text>
</comment>
<dbReference type="InterPro" id="IPR000086">
    <property type="entry name" value="NUDIX_hydrolase_dom"/>
</dbReference>
<dbReference type="GO" id="GO:0006754">
    <property type="term" value="P:ATP biosynthetic process"/>
    <property type="evidence" value="ECO:0007669"/>
    <property type="project" value="TreeGrafter"/>
</dbReference>
<dbReference type="AlphaFoldDB" id="A0A7C5MBQ0"/>
<evidence type="ECO:0000256" key="1">
    <source>
        <dbReference type="ARBA" id="ARBA00005582"/>
    </source>
</evidence>
<dbReference type="PROSITE" id="PS51462">
    <property type="entry name" value="NUDIX"/>
    <property type="match status" value="1"/>
</dbReference>
<evidence type="ECO:0000256" key="6">
    <source>
        <dbReference type="RuleBase" id="RU003476"/>
    </source>
</evidence>
<evidence type="ECO:0000256" key="3">
    <source>
        <dbReference type="ARBA" id="ARBA00022741"/>
    </source>
</evidence>
<dbReference type="InterPro" id="IPR015797">
    <property type="entry name" value="NUDIX_hydrolase-like_dom_sf"/>
</dbReference>
<dbReference type="Gene3D" id="3.90.79.10">
    <property type="entry name" value="Nucleoside Triphosphate Pyrophosphohydrolase"/>
    <property type="match status" value="1"/>
</dbReference>
<evidence type="ECO:0000259" key="7">
    <source>
        <dbReference type="PROSITE" id="PS51462"/>
    </source>
</evidence>
<comment type="similarity">
    <text evidence="1 6">Belongs to the Nudix hydrolase family.</text>
</comment>
<evidence type="ECO:0000313" key="8">
    <source>
        <dbReference type="EMBL" id="HHF58159.1"/>
    </source>
</evidence>
<evidence type="ECO:0000256" key="5">
    <source>
        <dbReference type="ARBA" id="ARBA00032644"/>
    </source>
</evidence>
<name>A0A7C5MBQ0_UNCW3</name>
<protein>
    <recommendedName>
        <fullName evidence="2">Bis(5'-nucleosyl)-tetraphosphatase [asymmetrical]</fullName>
    </recommendedName>
    <alternativeName>
        <fullName evidence="5">Diadenosine 5',5'''-P1,P4-tetraphosphate asymmetrical hydrolase</fullName>
    </alternativeName>
</protein>
<reference evidence="8" key="1">
    <citation type="journal article" date="2020" name="mSystems">
        <title>Genome- and Community-Level Interaction Insights into Carbon Utilization and Element Cycling Functions of Hydrothermarchaeota in Hydrothermal Sediment.</title>
        <authorList>
            <person name="Zhou Z."/>
            <person name="Liu Y."/>
            <person name="Xu W."/>
            <person name="Pan J."/>
            <person name="Luo Z.H."/>
            <person name="Li M."/>
        </authorList>
    </citation>
    <scope>NUCLEOTIDE SEQUENCE [LARGE SCALE GENOMIC DNA]</scope>
    <source>
        <strain evidence="8">HyVt-94</strain>
    </source>
</reference>
<dbReference type="InterPro" id="IPR051325">
    <property type="entry name" value="Nudix_hydrolase_domain"/>
</dbReference>
<dbReference type="GO" id="GO:0006167">
    <property type="term" value="P:AMP biosynthetic process"/>
    <property type="evidence" value="ECO:0007669"/>
    <property type="project" value="TreeGrafter"/>
</dbReference>
<dbReference type="PRINTS" id="PR00502">
    <property type="entry name" value="NUDIXFAMILY"/>
</dbReference>
<keyword evidence="4 6" id="KW-0378">Hydrolase</keyword>
<keyword evidence="3" id="KW-0547">Nucleotide-binding</keyword>
<dbReference type="GO" id="GO:0004081">
    <property type="term" value="F:bis(5'-nucleosyl)-tetraphosphatase (asymmetrical) activity"/>
    <property type="evidence" value="ECO:0007669"/>
    <property type="project" value="TreeGrafter"/>
</dbReference>
<dbReference type="InterPro" id="IPR020476">
    <property type="entry name" value="Nudix_hydrolase"/>
</dbReference>
<gene>
    <name evidence="8" type="ORF">ENL41_01890</name>
</gene>
<evidence type="ECO:0000256" key="4">
    <source>
        <dbReference type="ARBA" id="ARBA00022801"/>
    </source>
</evidence>
<accession>A0A7C5MBQ0</accession>
<dbReference type="CDD" id="cd03428">
    <property type="entry name" value="NUDIX_Ap4A_Nudt2"/>
    <property type="match status" value="1"/>
</dbReference>
<dbReference type="Proteomes" id="UP000886014">
    <property type="component" value="Unassembled WGS sequence"/>
</dbReference>
<dbReference type="SUPFAM" id="SSF55811">
    <property type="entry name" value="Nudix"/>
    <property type="match status" value="1"/>
</dbReference>
<dbReference type="EMBL" id="DRTV01000136">
    <property type="protein sequence ID" value="HHF58159.1"/>
    <property type="molecule type" value="Genomic_DNA"/>
</dbReference>
<dbReference type="InterPro" id="IPR020084">
    <property type="entry name" value="NUDIX_hydrolase_CS"/>
</dbReference>
<proteinExistence type="inferred from homology"/>
<organism evidence="8">
    <name type="scientific">candidate division WOR-3 bacterium</name>
    <dbReference type="NCBI Taxonomy" id="2052148"/>
    <lineage>
        <taxon>Bacteria</taxon>
        <taxon>Bacteria division WOR-3</taxon>
    </lineage>
</organism>
<dbReference type="PANTHER" id="PTHR21340">
    <property type="entry name" value="DIADENOSINE 5,5-P1,P4-TETRAPHOSPHATE PYROPHOSPHOHYDROLASE MUTT"/>
    <property type="match status" value="1"/>
</dbReference>
<dbReference type="GO" id="GO:0000166">
    <property type="term" value="F:nucleotide binding"/>
    <property type="evidence" value="ECO:0007669"/>
    <property type="project" value="UniProtKB-KW"/>
</dbReference>
<dbReference type="InterPro" id="IPR003565">
    <property type="entry name" value="Tetra_PHTase"/>
</dbReference>
<dbReference type="Pfam" id="PF00293">
    <property type="entry name" value="NUDIX"/>
    <property type="match status" value="1"/>
</dbReference>
<evidence type="ECO:0000256" key="2">
    <source>
        <dbReference type="ARBA" id="ARBA00018911"/>
    </source>
</evidence>